<gene>
    <name evidence="4" type="ORF">DES52_101257</name>
</gene>
<protein>
    <submittedName>
        <fullName evidence="4">Uncharacterized protein</fullName>
    </submittedName>
</protein>
<dbReference type="Pfam" id="PF24481">
    <property type="entry name" value="CT398_CC"/>
    <property type="match status" value="1"/>
</dbReference>
<proteinExistence type="predicted"/>
<name>A0A318SCT4_9DEIO</name>
<dbReference type="PANTHER" id="PTHR39082">
    <property type="entry name" value="PHOSPHOLIPASE C-BETA-2-RELATED"/>
    <property type="match status" value="1"/>
</dbReference>
<evidence type="ECO:0000313" key="4">
    <source>
        <dbReference type="EMBL" id="PYE56453.1"/>
    </source>
</evidence>
<dbReference type="InterPro" id="IPR056003">
    <property type="entry name" value="CT398_CC_hairpin"/>
</dbReference>
<dbReference type="RefSeq" id="WP_110884945.1">
    <property type="nucleotide sequence ID" value="NZ_QJSX01000001.1"/>
</dbReference>
<dbReference type="InterPro" id="IPR003743">
    <property type="entry name" value="Zf-RING_7"/>
</dbReference>
<dbReference type="InterPro" id="IPR052376">
    <property type="entry name" value="Oxidative_Scav/Glycosyltrans"/>
</dbReference>
<sequence>MNGSGPLDRLHEVQQLDLQLDELTAGERDVPETLRSARGEQERINNALEDAEIELEGVEKNVRRLESDLATTKDQLARTRAEQDKNAFDAKAQVQYQNRIQQLGDRVTETEEGLSPLYERRSTLEATRQALRGQHRDLRPRIGALEQDDEARVGALREQARKIREERDQLASGVESRLLKEYELIRKQKRGLGLVEVQGGRCSGCNMQLPVTVQQRAATGKLPAVKCPSCGRFLYKPHT</sequence>
<keyword evidence="5" id="KW-1185">Reference proteome</keyword>
<dbReference type="AlphaFoldDB" id="A0A318SCT4"/>
<evidence type="ECO:0000313" key="5">
    <source>
        <dbReference type="Proteomes" id="UP000248326"/>
    </source>
</evidence>
<evidence type="ECO:0000259" key="3">
    <source>
        <dbReference type="Pfam" id="PF24481"/>
    </source>
</evidence>
<dbReference type="Pfam" id="PF02591">
    <property type="entry name" value="Zn_ribbon_9"/>
    <property type="match status" value="1"/>
</dbReference>
<keyword evidence="1" id="KW-0175">Coiled coil</keyword>
<dbReference type="Proteomes" id="UP000248326">
    <property type="component" value="Unassembled WGS sequence"/>
</dbReference>
<dbReference type="Gene3D" id="1.10.287.1490">
    <property type="match status" value="1"/>
</dbReference>
<evidence type="ECO:0000256" key="1">
    <source>
        <dbReference type="SAM" id="Coils"/>
    </source>
</evidence>
<dbReference type="EMBL" id="QJSX01000001">
    <property type="protein sequence ID" value="PYE56453.1"/>
    <property type="molecule type" value="Genomic_DNA"/>
</dbReference>
<evidence type="ECO:0000259" key="2">
    <source>
        <dbReference type="Pfam" id="PF02591"/>
    </source>
</evidence>
<feature type="domain" description="C4-type zinc ribbon" evidence="2">
    <location>
        <begin position="201"/>
        <end position="234"/>
    </location>
</feature>
<comment type="caution">
    <text evidence="4">The sequence shown here is derived from an EMBL/GenBank/DDBJ whole genome shotgun (WGS) entry which is preliminary data.</text>
</comment>
<accession>A0A318SCT4</accession>
<dbReference type="PANTHER" id="PTHR39082:SF1">
    <property type="entry name" value="SCAVENGER RECEPTOR CLASS A MEMBER 3"/>
    <property type="match status" value="1"/>
</dbReference>
<dbReference type="OrthoDB" id="9795058at2"/>
<organism evidence="4 5">
    <name type="scientific">Deinococcus yavapaiensis KR-236</name>
    <dbReference type="NCBI Taxonomy" id="694435"/>
    <lineage>
        <taxon>Bacteria</taxon>
        <taxon>Thermotogati</taxon>
        <taxon>Deinococcota</taxon>
        <taxon>Deinococci</taxon>
        <taxon>Deinococcales</taxon>
        <taxon>Deinococcaceae</taxon>
        <taxon>Deinococcus</taxon>
    </lineage>
</organism>
<feature type="coiled-coil region" evidence="1">
    <location>
        <begin position="34"/>
        <end position="82"/>
    </location>
</feature>
<feature type="domain" description="CT398-like coiled coil hairpin" evidence="3">
    <location>
        <begin position="13"/>
        <end position="189"/>
    </location>
</feature>
<reference evidence="4 5" key="1">
    <citation type="submission" date="2018-06" db="EMBL/GenBank/DDBJ databases">
        <title>Genomic Encyclopedia of Type Strains, Phase IV (KMG-IV): sequencing the most valuable type-strain genomes for metagenomic binning, comparative biology and taxonomic classification.</title>
        <authorList>
            <person name="Goeker M."/>
        </authorList>
    </citation>
    <scope>NUCLEOTIDE SEQUENCE [LARGE SCALE GENOMIC DNA]</scope>
    <source>
        <strain evidence="4 5">DSM 18048</strain>
    </source>
</reference>